<dbReference type="PANTHER" id="PTHR19328">
    <property type="entry name" value="HEDGEHOG-INTERACTING PROTEIN"/>
    <property type="match status" value="1"/>
</dbReference>
<name>A0ABY1PCW7_9RHOB</name>
<dbReference type="InterPro" id="IPR012938">
    <property type="entry name" value="Glc/Sorbosone_DH"/>
</dbReference>
<evidence type="ECO:0000313" key="3">
    <source>
        <dbReference type="EMBL" id="SMP31690.1"/>
    </source>
</evidence>
<reference evidence="3 4" key="1">
    <citation type="submission" date="2017-05" db="EMBL/GenBank/DDBJ databases">
        <authorList>
            <person name="Varghese N."/>
            <person name="Submissions S."/>
        </authorList>
    </citation>
    <scope>NUCLEOTIDE SEQUENCE [LARGE SCALE GENOMIC DNA]</scope>
    <source>
        <strain evidence="3 4">DSM 29734</strain>
    </source>
</reference>
<keyword evidence="4" id="KW-1185">Reference proteome</keyword>
<sequence>MRCRIWAIALSLLVSCPSIGVPSELETSQGKVHISAVVERLKGPWAFAFLPGGELLITEKRGKLLHVNASGKRSIVKGLPAIHVKGQGGLLDVIVANDFVQSRNVFFSYVTKQTGGSGTAVMRARLSEDRKTLTNQRKIFEMTAGSSGGRHFGSRIVHAKDGSLFVTIGERGDRPEAQNLARHEGTIVRISPEGAILSNNPFLETKGAQKEIWSFGHRNPQGLALDLSGRLWAVEHGAKGGDELNLIRKGANYGWPVISFGTHYSGLKIGEGTSKAGLQQPNFYWDPSIAPSGLMVYSGKLWPQWKGHFFVGSLKFDYISRLSGTPLKEREKLQGMSTKRVRDVREGPFGRIWFLSEDKGTLYRMAPGG</sequence>
<proteinExistence type="predicted"/>
<dbReference type="Proteomes" id="UP001157961">
    <property type="component" value="Unassembled WGS sequence"/>
</dbReference>
<keyword evidence="1" id="KW-0732">Signal</keyword>
<dbReference type="EMBL" id="FXTY01000008">
    <property type="protein sequence ID" value="SMP31690.1"/>
    <property type="molecule type" value="Genomic_DNA"/>
</dbReference>
<accession>A0ABY1PCW7</accession>
<evidence type="ECO:0000256" key="1">
    <source>
        <dbReference type="SAM" id="SignalP"/>
    </source>
</evidence>
<dbReference type="PANTHER" id="PTHR19328:SF75">
    <property type="entry name" value="ALDOSE SUGAR DEHYDROGENASE YLII"/>
    <property type="match status" value="1"/>
</dbReference>
<comment type="caution">
    <text evidence="3">The sequence shown here is derived from an EMBL/GenBank/DDBJ whole genome shotgun (WGS) entry which is preliminary data.</text>
</comment>
<evidence type="ECO:0000259" key="2">
    <source>
        <dbReference type="Pfam" id="PF07995"/>
    </source>
</evidence>
<dbReference type="InterPro" id="IPR011041">
    <property type="entry name" value="Quinoprot_gluc/sorb_DH_b-prop"/>
</dbReference>
<dbReference type="SUPFAM" id="SSF50952">
    <property type="entry name" value="Soluble quinoprotein glucose dehydrogenase"/>
    <property type="match status" value="1"/>
</dbReference>
<evidence type="ECO:0000313" key="4">
    <source>
        <dbReference type="Proteomes" id="UP001157961"/>
    </source>
</evidence>
<gene>
    <name evidence="3" type="ORF">SAMN06265373_10843</name>
</gene>
<dbReference type="Pfam" id="PF07995">
    <property type="entry name" value="GSDH"/>
    <property type="match status" value="1"/>
</dbReference>
<feature type="chain" id="PRO_5045817175" evidence="1">
    <location>
        <begin position="21"/>
        <end position="369"/>
    </location>
</feature>
<dbReference type="RefSeq" id="WP_283427350.1">
    <property type="nucleotide sequence ID" value="NZ_FXTY01000008.1"/>
</dbReference>
<organism evidence="3 4">
    <name type="scientific">Shimia sagamensis</name>
    <dbReference type="NCBI Taxonomy" id="1566352"/>
    <lineage>
        <taxon>Bacteria</taxon>
        <taxon>Pseudomonadati</taxon>
        <taxon>Pseudomonadota</taxon>
        <taxon>Alphaproteobacteria</taxon>
        <taxon>Rhodobacterales</taxon>
        <taxon>Roseobacteraceae</taxon>
    </lineage>
</organism>
<dbReference type="PROSITE" id="PS51257">
    <property type="entry name" value="PROKAR_LIPOPROTEIN"/>
    <property type="match status" value="1"/>
</dbReference>
<feature type="domain" description="Glucose/Sorbosone dehydrogenase" evidence="2">
    <location>
        <begin position="41"/>
        <end position="364"/>
    </location>
</feature>
<protein>
    <submittedName>
        <fullName evidence="3">Glucose/arabinose dehydrogenase, beta-propeller fold</fullName>
    </submittedName>
</protein>
<dbReference type="InterPro" id="IPR011042">
    <property type="entry name" value="6-blade_b-propeller_TolB-like"/>
</dbReference>
<feature type="signal peptide" evidence="1">
    <location>
        <begin position="1"/>
        <end position="20"/>
    </location>
</feature>
<dbReference type="Gene3D" id="2.120.10.30">
    <property type="entry name" value="TolB, C-terminal domain"/>
    <property type="match status" value="1"/>
</dbReference>